<dbReference type="InterPro" id="IPR014764">
    <property type="entry name" value="DCN-prot"/>
</dbReference>
<dbReference type="EMBL" id="MJEQ01033747">
    <property type="protein sequence ID" value="OIT08815.1"/>
    <property type="molecule type" value="Genomic_DNA"/>
</dbReference>
<dbReference type="SMR" id="A0A1J6JGM0"/>
<dbReference type="OrthoDB" id="286637at2759"/>
<name>A0A1J6JGM0_NICAT</name>
<gene>
    <name evidence="3" type="ORF">A4A49_45177</name>
</gene>
<dbReference type="GO" id="GO:0097602">
    <property type="term" value="F:cullin family protein binding"/>
    <property type="evidence" value="ECO:0007669"/>
    <property type="project" value="TreeGrafter"/>
</dbReference>
<dbReference type="PANTHER" id="PTHR12281:SF31">
    <property type="entry name" value="DCN1-LIKE PROTEIN 3"/>
    <property type="match status" value="1"/>
</dbReference>
<reference evidence="3" key="1">
    <citation type="submission" date="2016-11" db="EMBL/GenBank/DDBJ databases">
        <title>The genome of Nicotiana attenuata.</title>
        <authorList>
            <person name="Xu S."/>
            <person name="Brockmoeller T."/>
            <person name="Gaquerel E."/>
            <person name="Navarro A."/>
            <person name="Kuhl H."/>
            <person name="Gase K."/>
            <person name="Ling Z."/>
            <person name="Zhou W."/>
            <person name="Kreitzer C."/>
            <person name="Stanke M."/>
            <person name="Tang H."/>
            <person name="Lyons E."/>
            <person name="Pandey P."/>
            <person name="Pandey S.P."/>
            <person name="Timmermann B."/>
            <person name="Baldwin I.T."/>
        </authorList>
    </citation>
    <scope>NUCLEOTIDE SEQUENCE [LARGE SCALE GENOMIC DNA]</scope>
    <source>
        <strain evidence="3">UT</strain>
    </source>
</reference>
<feature type="domain" description="DCUN1" evidence="2">
    <location>
        <begin position="45"/>
        <end position="103"/>
    </location>
</feature>
<evidence type="ECO:0000313" key="3">
    <source>
        <dbReference type="EMBL" id="OIT08815.1"/>
    </source>
</evidence>
<proteinExistence type="predicted"/>
<dbReference type="Pfam" id="PF03556">
    <property type="entry name" value="Cullin_binding"/>
    <property type="match status" value="1"/>
</dbReference>
<comment type="caution">
    <text evidence="3">The sequence shown here is derived from an EMBL/GenBank/DDBJ whole genome shotgun (WGS) entry which is preliminary data.</text>
</comment>
<sequence length="127" mass="14787">MHCLEKFHTLLWITGSYEVDNIEKSVFIHGRAAIFEEVYKLMLRLNLEADFSEFSRFYDFVFFICRENGQKNITISKAVTAWKLVLAGRFRLLDHWCNFVEVSVSAANGSHIMCSVALFICLYALNY</sequence>
<dbReference type="GO" id="GO:0000151">
    <property type="term" value="C:ubiquitin ligase complex"/>
    <property type="evidence" value="ECO:0007669"/>
    <property type="project" value="TreeGrafter"/>
</dbReference>
<accession>A0A1J6JGM0</accession>
<dbReference type="InterPro" id="IPR042460">
    <property type="entry name" value="DCN1-like_PONY"/>
</dbReference>
<dbReference type="STRING" id="49451.A0A1J6JGM0"/>
<keyword evidence="4" id="KW-1185">Reference proteome</keyword>
<comment type="function">
    <text evidence="1">Neddylation of cullins play an essential role in the regulation of SCF-type complexes activity.</text>
</comment>
<dbReference type="GO" id="GO:0032182">
    <property type="term" value="F:ubiquitin-like protein binding"/>
    <property type="evidence" value="ECO:0007669"/>
    <property type="project" value="TreeGrafter"/>
</dbReference>
<dbReference type="KEGG" id="nau:109222816"/>
<dbReference type="GO" id="GO:0045116">
    <property type="term" value="P:protein neddylation"/>
    <property type="evidence" value="ECO:0007669"/>
    <property type="project" value="TreeGrafter"/>
</dbReference>
<dbReference type="Proteomes" id="UP000187609">
    <property type="component" value="Unassembled WGS sequence"/>
</dbReference>
<evidence type="ECO:0000259" key="2">
    <source>
        <dbReference type="Pfam" id="PF03556"/>
    </source>
</evidence>
<evidence type="ECO:0000256" key="1">
    <source>
        <dbReference type="RuleBase" id="RU410713"/>
    </source>
</evidence>
<dbReference type="Gene3D" id="1.10.238.200">
    <property type="entry name" value="Cullin, PONY binding domain"/>
    <property type="match status" value="1"/>
</dbReference>
<organism evidence="3 4">
    <name type="scientific">Nicotiana attenuata</name>
    <name type="common">Coyote tobacco</name>
    <dbReference type="NCBI Taxonomy" id="49451"/>
    <lineage>
        <taxon>Eukaryota</taxon>
        <taxon>Viridiplantae</taxon>
        <taxon>Streptophyta</taxon>
        <taxon>Embryophyta</taxon>
        <taxon>Tracheophyta</taxon>
        <taxon>Spermatophyta</taxon>
        <taxon>Magnoliopsida</taxon>
        <taxon>eudicotyledons</taxon>
        <taxon>Gunneridae</taxon>
        <taxon>Pentapetalae</taxon>
        <taxon>asterids</taxon>
        <taxon>lamiids</taxon>
        <taxon>Solanales</taxon>
        <taxon>Solanaceae</taxon>
        <taxon>Nicotianoideae</taxon>
        <taxon>Nicotianeae</taxon>
        <taxon>Nicotiana</taxon>
    </lineage>
</organism>
<dbReference type="GO" id="GO:0031624">
    <property type="term" value="F:ubiquitin conjugating enzyme binding"/>
    <property type="evidence" value="ECO:0007669"/>
    <property type="project" value="TreeGrafter"/>
</dbReference>
<protein>
    <recommendedName>
        <fullName evidence="1">Defective in cullin neddylation protein</fullName>
    </recommendedName>
</protein>
<evidence type="ECO:0000313" key="4">
    <source>
        <dbReference type="Proteomes" id="UP000187609"/>
    </source>
</evidence>
<dbReference type="InterPro" id="IPR005176">
    <property type="entry name" value="PONY_dom"/>
</dbReference>
<dbReference type="PANTHER" id="PTHR12281">
    <property type="entry name" value="RP42 RELATED"/>
    <property type="match status" value="1"/>
</dbReference>
<dbReference type="Gramene" id="OIT08815">
    <property type="protein sequence ID" value="OIT08815"/>
    <property type="gene ID" value="A4A49_45177"/>
</dbReference>
<dbReference type="AlphaFoldDB" id="A0A1J6JGM0"/>